<dbReference type="AlphaFoldDB" id="A0A7S2KBZ7"/>
<reference evidence="1" key="1">
    <citation type="submission" date="2021-01" db="EMBL/GenBank/DDBJ databases">
        <authorList>
            <person name="Corre E."/>
            <person name="Pelletier E."/>
            <person name="Niang G."/>
            <person name="Scheremetjew M."/>
            <person name="Finn R."/>
            <person name="Kale V."/>
            <person name="Holt S."/>
            <person name="Cochrane G."/>
            <person name="Meng A."/>
            <person name="Brown T."/>
            <person name="Cohen L."/>
        </authorList>
    </citation>
    <scope>NUCLEOTIDE SEQUENCE</scope>
    <source>
        <strain evidence="1">B650</strain>
    </source>
</reference>
<gene>
    <name evidence="1" type="ORF">LDAN0321_LOCUS7183</name>
</gene>
<evidence type="ECO:0000313" key="1">
    <source>
        <dbReference type="EMBL" id="CAD9570352.1"/>
    </source>
</evidence>
<protein>
    <submittedName>
        <fullName evidence="1">Uncharacterized protein</fullName>
    </submittedName>
</protein>
<organism evidence="1">
    <name type="scientific">Leptocylindrus danicus</name>
    <dbReference type="NCBI Taxonomy" id="163516"/>
    <lineage>
        <taxon>Eukaryota</taxon>
        <taxon>Sar</taxon>
        <taxon>Stramenopiles</taxon>
        <taxon>Ochrophyta</taxon>
        <taxon>Bacillariophyta</taxon>
        <taxon>Coscinodiscophyceae</taxon>
        <taxon>Chaetocerotophycidae</taxon>
        <taxon>Leptocylindrales</taxon>
        <taxon>Leptocylindraceae</taxon>
        <taxon>Leptocylindrus</taxon>
    </lineage>
</organism>
<accession>A0A7S2KBZ7</accession>
<name>A0A7S2KBZ7_9STRA</name>
<dbReference type="EMBL" id="HBGY01011327">
    <property type="protein sequence ID" value="CAD9570352.1"/>
    <property type="molecule type" value="Transcribed_RNA"/>
</dbReference>
<proteinExistence type="predicted"/>
<sequence>MHLRLAITRAAPRLRNSVISINRASFSDSTNITYSGGQASEGQGGYYGSGGARHIPNFPGESGRQNIVALTEDVKKLAHIMKELSTLESLLQRELEENRGEVSGKSIEISSGIKKLMTSDDVMNCMSRLEHDGEPTWGLSMTERDLVLEARSKINEC</sequence>